<dbReference type="GO" id="GO:0005886">
    <property type="term" value="C:plasma membrane"/>
    <property type="evidence" value="ECO:0007669"/>
    <property type="project" value="TreeGrafter"/>
</dbReference>
<accession>A0A4P7W2M2</accession>
<keyword evidence="3 5" id="KW-0067">ATP-binding</keyword>
<evidence type="ECO:0000256" key="1">
    <source>
        <dbReference type="ARBA" id="ARBA00005417"/>
    </source>
</evidence>
<evidence type="ECO:0000313" key="6">
    <source>
        <dbReference type="Proteomes" id="UP000297149"/>
    </source>
</evidence>
<dbReference type="RefSeq" id="WP_123613907.1">
    <property type="nucleotide sequence ID" value="NZ_CP039396.1"/>
</dbReference>
<dbReference type="KEGG" id="ddb:E7747_04655"/>
<keyword evidence="2" id="KW-0547">Nucleotide-binding</keyword>
<dbReference type="Proteomes" id="UP000297149">
    <property type="component" value="Chromosome"/>
</dbReference>
<dbReference type="InterPro" id="IPR027417">
    <property type="entry name" value="P-loop_NTPase"/>
</dbReference>
<feature type="domain" description="ABC transporter" evidence="4">
    <location>
        <begin position="5"/>
        <end position="220"/>
    </location>
</feature>
<dbReference type="InterPro" id="IPR017871">
    <property type="entry name" value="ABC_transporter-like_CS"/>
</dbReference>
<reference evidence="6" key="1">
    <citation type="submission" date="2019-02" db="EMBL/GenBank/DDBJ databases">
        <title>Isolation and identification of novel species under the genus Muribaculum.</title>
        <authorList>
            <person name="Miyake S."/>
            <person name="Ding Y."/>
            <person name="Low A."/>
            <person name="Soh M."/>
            <person name="Seedorf H."/>
        </authorList>
    </citation>
    <scope>NUCLEOTIDE SEQUENCE [LARGE SCALE GENOMIC DNA]</scope>
    <source>
        <strain evidence="6">H5</strain>
    </source>
</reference>
<comment type="similarity">
    <text evidence="1">Belongs to the ABC transporter superfamily.</text>
</comment>
<organism evidence="5 6">
    <name type="scientific">Duncaniella dubosii</name>
    <dbReference type="NCBI Taxonomy" id="2518971"/>
    <lineage>
        <taxon>Bacteria</taxon>
        <taxon>Pseudomonadati</taxon>
        <taxon>Bacteroidota</taxon>
        <taxon>Bacteroidia</taxon>
        <taxon>Bacteroidales</taxon>
        <taxon>Muribaculaceae</taxon>
        <taxon>Duncaniella</taxon>
    </lineage>
</organism>
<dbReference type="GO" id="GO:0005524">
    <property type="term" value="F:ATP binding"/>
    <property type="evidence" value="ECO:0007669"/>
    <property type="project" value="UniProtKB-KW"/>
</dbReference>
<dbReference type="EMBL" id="CP039396">
    <property type="protein sequence ID" value="QCD41635.1"/>
    <property type="molecule type" value="Genomic_DNA"/>
</dbReference>
<keyword evidence="6" id="KW-1185">Reference proteome</keyword>
<dbReference type="PANTHER" id="PTHR24220">
    <property type="entry name" value="IMPORT ATP-BINDING PROTEIN"/>
    <property type="match status" value="1"/>
</dbReference>
<sequence>MTEEISLRRVLPHVFRGSENELPVRDSQLWLQENMTFRRGTYYLIEAESGTGKSSLCSYIYGSRHDYDGKILFDGADARSFGIGRWCELRRRSLAYLPQEMGLFPELTVMENIEIKNRLTAHKSGNEIVSLLERLEIGEKAGEPAGRLSVGQQQRVAIIRALCQPFDFLLIDEPVSHLDSRNNQAVAELIDEEARRLGAGIIATSVGNKIKLPDYELLRL</sequence>
<dbReference type="PROSITE" id="PS50893">
    <property type="entry name" value="ABC_TRANSPORTER_2"/>
    <property type="match status" value="1"/>
</dbReference>
<dbReference type="Pfam" id="PF00005">
    <property type="entry name" value="ABC_tran"/>
    <property type="match status" value="1"/>
</dbReference>
<dbReference type="SUPFAM" id="SSF52540">
    <property type="entry name" value="P-loop containing nucleoside triphosphate hydrolases"/>
    <property type="match status" value="1"/>
</dbReference>
<dbReference type="PROSITE" id="PS00211">
    <property type="entry name" value="ABC_TRANSPORTER_1"/>
    <property type="match status" value="1"/>
</dbReference>
<gene>
    <name evidence="5" type="ORF">E7747_04655</name>
</gene>
<evidence type="ECO:0000259" key="4">
    <source>
        <dbReference type="PROSITE" id="PS50893"/>
    </source>
</evidence>
<dbReference type="GO" id="GO:0022857">
    <property type="term" value="F:transmembrane transporter activity"/>
    <property type="evidence" value="ECO:0007669"/>
    <property type="project" value="TreeGrafter"/>
</dbReference>
<dbReference type="Gene3D" id="3.40.50.300">
    <property type="entry name" value="P-loop containing nucleotide triphosphate hydrolases"/>
    <property type="match status" value="1"/>
</dbReference>
<proteinExistence type="inferred from homology"/>
<evidence type="ECO:0000256" key="3">
    <source>
        <dbReference type="ARBA" id="ARBA00022840"/>
    </source>
</evidence>
<dbReference type="AlphaFoldDB" id="A0A4P7W2M2"/>
<evidence type="ECO:0000256" key="2">
    <source>
        <dbReference type="ARBA" id="ARBA00022741"/>
    </source>
</evidence>
<protein>
    <submittedName>
        <fullName evidence="5">ATP-binding cassette domain-containing protein</fullName>
    </submittedName>
</protein>
<dbReference type="GO" id="GO:0016887">
    <property type="term" value="F:ATP hydrolysis activity"/>
    <property type="evidence" value="ECO:0007669"/>
    <property type="project" value="InterPro"/>
</dbReference>
<name>A0A4P7W2M2_9BACT</name>
<dbReference type="InterPro" id="IPR015854">
    <property type="entry name" value="ABC_transpr_LolD-like"/>
</dbReference>
<dbReference type="PANTHER" id="PTHR24220:SF689">
    <property type="entry name" value="LIPOPROTEIN-RELEASING SYSTEM ATP-BINDING PROTEIN LOLD"/>
    <property type="match status" value="1"/>
</dbReference>
<evidence type="ECO:0000313" key="5">
    <source>
        <dbReference type="EMBL" id="QCD41635.1"/>
    </source>
</evidence>
<dbReference type="InterPro" id="IPR003439">
    <property type="entry name" value="ABC_transporter-like_ATP-bd"/>
</dbReference>